<dbReference type="Proteomes" id="UP000322225">
    <property type="component" value="Chromosome 8"/>
</dbReference>
<evidence type="ECO:0000256" key="4">
    <source>
        <dbReference type="ARBA" id="ARBA00022576"/>
    </source>
</evidence>
<feature type="domain" description="Aminotransferase class I/classII large" evidence="8">
    <location>
        <begin position="535"/>
        <end position="893"/>
    </location>
</feature>
<feature type="compositionally biased region" description="Basic and acidic residues" evidence="7">
    <location>
        <begin position="975"/>
        <end position="1002"/>
    </location>
</feature>
<dbReference type="PANTHER" id="PTHR11879:SF22">
    <property type="entry name" value="ASPARTATE AMINOTRANSFERASE, MITOCHONDRIAL"/>
    <property type="match status" value="1"/>
</dbReference>
<dbReference type="GO" id="GO:0030170">
    <property type="term" value="F:pyridoxal phosphate binding"/>
    <property type="evidence" value="ECO:0007669"/>
    <property type="project" value="InterPro"/>
</dbReference>
<dbReference type="PRINTS" id="PR00799">
    <property type="entry name" value="TRANSAMINASE"/>
</dbReference>
<comment type="subunit">
    <text evidence="3">Homodimer.</text>
</comment>
<dbReference type="Pfam" id="PF00155">
    <property type="entry name" value="Aminotran_1_2"/>
    <property type="match status" value="1"/>
</dbReference>
<keyword evidence="10" id="KW-1185">Reference proteome</keyword>
<feature type="compositionally biased region" description="Basic and acidic residues" evidence="7">
    <location>
        <begin position="91"/>
        <end position="110"/>
    </location>
</feature>
<feature type="compositionally biased region" description="Basic and acidic residues" evidence="7">
    <location>
        <begin position="180"/>
        <end position="196"/>
    </location>
</feature>
<evidence type="ECO:0000313" key="9">
    <source>
        <dbReference type="EMBL" id="WWD20159.1"/>
    </source>
</evidence>
<feature type="compositionally biased region" description="Polar residues" evidence="7">
    <location>
        <begin position="111"/>
        <end position="127"/>
    </location>
</feature>
<dbReference type="InterPro" id="IPR015421">
    <property type="entry name" value="PyrdxlP-dep_Trfase_major"/>
</dbReference>
<keyword evidence="4" id="KW-0032">Aminotransferase</keyword>
<dbReference type="GO" id="GO:0006533">
    <property type="term" value="P:L-aspartate catabolic process"/>
    <property type="evidence" value="ECO:0007669"/>
    <property type="project" value="TreeGrafter"/>
</dbReference>
<dbReference type="InterPro" id="IPR004839">
    <property type="entry name" value="Aminotransferase_I/II_large"/>
</dbReference>
<keyword evidence="5" id="KW-0808">Transferase</keyword>
<sequence length="1017" mass="112558">MSDTSDLGEKTVHPPPLASGEEEENPSQPSENDDGNAEGSTSLNVLDLDAKEDAGNAMPAQTLTQVADGVQGEQQSSEEGVVAVTGGEVDEGVREDRSDEVSSQNHDRDQTSQQPELDIPQETTEQQPLVEEQEHEQDQDHIMSTNDDDDEEGFDPATLANLAALSRIVGDDDEDEDQSGQDHDQDGREHDQREQTEDLVDGQQTTSGERKEDEGLEIGSPKRDGPLTREQVQEFVNNLSHARDKDKETDKEESEGDKDKDKEGEKDKDGEKSGEGEREKSRDREIREEEEGGDQEDEEEELRRKGDDDEYDEGKAGSETGKGKRRRNRTTLSCTECHRRKRTYAFMLTSNEVSHTDFRVPLRSSQNIRCIKRGVPGMCRMEHPILPQRKRRKVQDDEDINYELGLRVQALESLLRSGSLMDADQASAAARETIMHATRAANAGSQDANNALAQLTQSVSSGGGIGGMSQDAQSSLLLDVLQQLTAASMGRSLNGNGSGEAGNRRGLELWSSIPTASQETTVAVTSAFESDDTPTKINLSLPGFREDNGKIFVPPTVRYVENKLRNENILAKEAVPIEGYHPFLDAGIRFAYGVESQPYRHKRISAIQALSLTGALRLAATFLSRFPATPNTKTVYIPSPTADEDTTALQDAGLEIRSFRFLDLKTGSVDWEALREDLQDAPPKSIVLLQVSGSMPSGAELTTNQWRLLATLLQERELIPLVMMAFQGLSTGDTNRDAQALRFMVHEGLPVVLVQSFDAMMGLYADSPAIVSIVTSNAEDKERVDSQLRSVARGMWFHPSPWGAYVAHQILSDQKLYPAWLAEIKAMSDRLRSVREKLFDLLANKLKTPGTWLHLKRASGMYCTALLPPSQAEALTTKRHVHLLPEGCFNLGCLNAPKIDILARGIDHVVREGIREAEEQQAQRLAMELALAAAKEQQAREEAEAQALQEAAEAEAAREEDTLLMERSIANAIEAQKRAEEDEKRREEERKVLDEQAKKAREREEIARQAEAILATI</sequence>
<protein>
    <recommendedName>
        <fullName evidence="8">Aminotransferase class I/classII large domain-containing protein</fullName>
    </recommendedName>
</protein>
<feature type="compositionally biased region" description="Acidic residues" evidence="7">
    <location>
        <begin position="20"/>
        <end position="36"/>
    </location>
</feature>
<dbReference type="EMBL" id="CP144058">
    <property type="protein sequence ID" value="WWD20159.1"/>
    <property type="molecule type" value="Genomic_DNA"/>
</dbReference>
<comment type="cofactor">
    <cofactor evidence="1">
        <name>pyridoxal 5'-phosphate</name>
        <dbReference type="ChEBI" id="CHEBI:597326"/>
    </cofactor>
</comment>
<evidence type="ECO:0000313" key="10">
    <source>
        <dbReference type="Proteomes" id="UP000322225"/>
    </source>
</evidence>
<organism evidence="9 10">
    <name type="scientific">Kwoniella shandongensis</name>
    <dbReference type="NCBI Taxonomy" id="1734106"/>
    <lineage>
        <taxon>Eukaryota</taxon>
        <taxon>Fungi</taxon>
        <taxon>Dikarya</taxon>
        <taxon>Basidiomycota</taxon>
        <taxon>Agaricomycotina</taxon>
        <taxon>Tremellomycetes</taxon>
        <taxon>Tremellales</taxon>
        <taxon>Cryptococcaceae</taxon>
        <taxon>Kwoniella</taxon>
    </lineage>
</organism>
<dbReference type="SUPFAM" id="SSF53383">
    <property type="entry name" value="PLP-dependent transferases"/>
    <property type="match status" value="1"/>
</dbReference>
<dbReference type="InterPro" id="IPR015422">
    <property type="entry name" value="PyrdxlP-dep_Trfase_small"/>
</dbReference>
<feature type="compositionally biased region" description="Low complexity" evidence="7">
    <location>
        <begin position="78"/>
        <end position="87"/>
    </location>
</feature>
<dbReference type="AlphaFoldDB" id="A0AAJ8LN61"/>
<feature type="compositionally biased region" description="Basic and acidic residues" evidence="7">
    <location>
        <begin position="241"/>
        <end position="250"/>
    </location>
</feature>
<evidence type="ECO:0000259" key="8">
    <source>
        <dbReference type="Pfam" id="PF00155"/>
    </source>
</evidence>
<evidence type="ECO:0000256" key="5">
    <source>
        <dbReference type="ARBA" id="ARBA00022679"/>
    </source>
</evidence>
<dbReference type="Gene3D" id="3.40.640.10">
    <property type="entry name" value="Type I PLP-dependent aspartate aminotransferase-like (Major domain)"/>
    <property type="match status" value="1"/>
</dbReference>
<dbReference type="InterPro" id="IPR000796">
    <property type="entry name" value="Asp_trans"/>
</dbReference>
<comment type="similarity">
    <text evidence="2">Belongs to the class-I pyridoxal-phosphate-dependent aminotransferase family.</text>
</comment>
<reference evidence="9" key="2">
    <citation type="submission" date="2024-01" db="EMBL/GenBank/DDBJ databases">
        <title>Comparative genomics of Cryptococcus and Kwoniella reveals pathogenesis evolution and contrasting modes of karyotype evolution via chromosome fusion or intercentromeric recombination.</title>
        <authorList>
            <person name="Coelho M.A."/>
            <person name="David-Palma M."/>
            <person name="Shea T."/>
            <person name="Bowers K."/>
            <person name="McGinley-Smith S."/>
            <person name="Mohammad A.W."/>
            <person name="Gnirke A."/>
            <person name="Yurkov A.M."/>
            <person name="Nowrousian M."/>
            <person name="Sun S."/>
            <person name="Cuomo C.A."/>
            <person name="Heitman J."/>
        </authorList>
    </citation>
    <scope>NUCLEOTIDE SEQUENCE</scope>
    <source>
        <strain evidence="9">CBS 12478</strain>
    </source>
</reference>
<dbReference type="PANTHER" id="PTHR11879">
    <property type="entry name" value="ASPARTATE AMINOTRANSFERASE"/>
    <property type="match status" value="1"/>
</dbReference>
<evidence type="ECO:0000256" key="6">
    <source>
        <dbReference type="ARBA" id="ARBA00022898"/>
    </source>
</evidence>
<evidence type="ECO:0000256" key="1">
    <source>
        <dbReference type="ARBA" id="ARBA00001933"/>
    </source>
</evidence>
<dbReference type="Gene3D" id="3.90.1150.10">
    <property type="entry name" value="Aspartate Aminotransferase, domain 1"/>
    <property type="match status" value="1"/>
</dbReference>
<dbReference type="GO" id="GO:0005739">
    <property type="term" value="C:mitochondrion"/>
    <property type="evidence" value="ECO:0007669"/>
    <property type="project" value="TreeGrafter"/>
</dbReference>
<feature type="compositionally biased region" description="Acidic residues" evidence="7">
    <location>
        <begin position="288"/>
        <end position="300"/>
    </location>
</feature>
<keyword evidence="6" id="KW-0663">Pyridoxal phosphate</keyword>
<feature type="region of interest" description="Disordered" evidence="7">
    <location>
        <begin position="1"/>
        <end position="331"/>
    </location>
</feature>
<evidence type="ECO:0000256" key="7">
    <source>
        <dbReference type="SAM" id="MobiDB-lite"/>
    </source>
</evidence>
<reference evidence="9" key="1">
    <citation type="submission" date="2017-08" db="EMBL/GenBank/DDBJ databases">
        <authorList>
            <person name="Cuomo C."/>
            <person name="Billmyre B."/>
            <person name="Heitman J."/>
        </authorList>
    </citation>
    <scope>NUCLEOTIDE SEQUENCE</scope>
    <source>
        <strain evidence="9">CBS 12478</strain>
    </source>
</reference>
<feature type="region of interest" description="Disordered" evidence="7">
    <location>
        <begin position="974"/>
        <end position="1002"/>
    </location>
</feature>
<dbReference type="GeneID" id="43590098"/>
<dbReference type="RefSeq" id="XP_065823601.1">
    <property type="nucleotide sequence ID" value="XM_065967529.1"/>
</dbReference>
<feature type="compositionally biased region" description="Basic and acidic residues" evidence="7">
    <location>
        <begin position="257"/>
        <end position="287"/>
    </location>
</feature>
<dbReference type="InterPro" id="IPR015424">
    <property type="entry name" value="PyrdxlP-dep_Trfase"/>
</dbReference>
<evidence type="ECO:0000256" key="3">
    <source>
        <dbReference type="ARBA" id="ARBA00011738"/>
    </source>
</evidence>
<gene>
    <name evidence="9" type="ORF">CI109_104635</name>
</gene>
<proteinExistence type="inferred from homology"/>
<dbReference type="KEGG" id="ksn:43590098"/>
<accession>A0AAJ8LN61</accession>
<dbReference type="GO" id="GO:0004069">
    <property type="term" value="F:L-aspartate:2-oxoglutarate aminotransferase activity"/>
    <property type="evidence" value="ECO:0007669"/>
    <property type="project" value="UniProtKB-EC"/>
</dbReference>
<name>A0AAJ8LN61_9TREE</name>
<evidence type="ECO:0000256" key="2">
    <source>
        <dbReference type="ARBA" id="ARBA00007441"/>
    </source>
</evidence>